<protein>
    <submittedName>
        <fullName evidence="2">Transcriptional regulator</fullName>
    </submittedName>
</protein>
<dbReference type="EMBL" id="JPVN01000008">
    <property type="protein sequence ID" value="KGR79009.1"/>
    <property type="molecule type" value="Genomic_DNA"/>
</dbReference>
<dbReference type="SMART" id="SM00871">
    <property type="entry name" value="AraC_E_bind"/>
    <property type="match status" value="1"/>
</dbReference>
<dbReference type="InterPro" id="IPR010499">
    <property type="entry name" value="AraC_E-bd"/>
</dbReference>
<keyword evidence="3" id="KW-1185">Reference proteome</keyword>
<evidence type="ECO:0000313" key="3">
    <source>
        <dbReference type="Proteomes" id="UP000030416"/>
    </source>
</evidence>
<dbReference type="Proteomes" id="UP000030416">
    <property type="component" value="Unassembled WGS sequence"/>
</dbReference>
<dbReference type="OrthoDB" id="2364201at2"/>
<dbReference type="RefSeq" id="WP_036185145.1">
    <property type="nucleotide sequence ID" value="NZ_AVDA01000008.1"/>
</dbReference>
<gene>
    <name evidence="2" type="ORF">CD29_08310</name>
</gene>
<reference evidence="2 3" key="1">
    <citation type="submission" date="2014-02" db="EMBL/GenBank/DDBJ databases">
        <title>Draft genome sequence of Lysinibacillus manganicus DSM 26584T.</title>
        <authorList>
            <person name="Zhang F."/>
            <person name="Wang G."/>
            <person name="Zhang L."/>
        </authorList>
    </citation>
    <scope>NUCLEOTIDE SEQUENCE [LARGE SCALE GENOMIC DNA]</scope>
    <source>
        <strain evidence="2 3">DSM 26584</strain>
    </source>
</reference>
<name>A0A0A3I2R1_9BACL</name>
<organism evidence="2 3">
    <name type="scientific">Ureibacillus manganicus DSM 26584</name>
    <dbReference type="NCBI Taxonomy" id="1384049"/>
    <lineage>
        <taxon>Bacteria</taxon>
        <taxon>Bacillati</taxon>
        <taxon>Bacillota</taxon>
        <taxon>Bacilli</taxon>
        <taxon>Bacillales</taxon>
        <taxon>Caryophanaceae</taxon>
        <taxon>Ureibacillus</taxon>
    </lineage>
</organism>
<evidence type="ECO:0000313" key="2">
    <source>
        <dbReference type="EMBL" id="KGR79009.1"/>
    </source>
</evidence>
<evidence type="ECO:0000259" key="1">
    <source>
        <dbReference type="SMART" id="SM00871"/>
    </source>
</evidence>
<dbReference type="InterPro" id="IPR029442">
    <property type="entry name" value="GyrI-like"/>
</dbReference>
<accession>A0A0A3I2R1</accession>
<dbReference type="STRING" id="1384049.CD29_08310"/>
<sequence>MSYKIITLPAYRAVGLKWEGTFSEIVPNLKNVIQQAKNRADELENKVNPNVQLGLSYHVIENGFAHYAVYEVSEEQGIPEGMIEIRVPEWTYVMTTHNKGEDVQKTYTDLHQWLFDSEYTAFREAGVDYFDPYMPIKHEYYPTNQDPNDPHFDIYIPIVKK</sequence>
<proteinExistence type="predicted"/>
<dbReference type="eggNOG" id="COG3708">
    <property type="taxonomic scope" value="Bacteria"/>
</dbReference>
<dbReference type="AlphaFoldDB" id="A0A0A3I2R1"/>
<dbReference type="Pfam" id="PF06445">
    <property type="entry name" value="GyrI-like"/>
    <property type="match status" value="1"/>
</dbReference>
<dbReference type="SUPFAM" id="SSF55136">
    <property type="entry name" value="Probable bacterial effector-binding domain"/>
    <property type="match status" value="1"/>
</dbReference>
<feature type="domain" description="AraC effector-binding" evidence="1">
    <location>
        <begin position="1"/>
        <end position="159"/>
    </location>
</feature>
<dbReference type="InterPro" id="IPR011256">
    <property type="entry name" value="Reg_factor_effector_dom_sf"/>
</dbReference>
<dbReference type="Gene3D" id="3.20.80.10">
    <property type="entry name" value="Regulatory factor, effector binding domain"/>
    <property type="match status" value="1"/>
</dbReference>
<comment type="caution">
    <text evidence="2">The sequence shown here is derived from an EMBL/GenBank/DDBJ whole genome shotgun (WGS) entry which is preliminary data.</text>
</comment>